<evidence type="ECO:0000313" key="3">
    <source>
        <dbReference type="EMBL" id="KAK6744298.1"/>
    </source>
</evidence>
<name>A0ABR1D196_NECAM</name>
<feature type="region of interest" description="Disordered" evidence="2">
    <location>
        <begin position="268"/>
        <end position="326"/>
    </location>
</feature>
<dbReference type="InterPro" id="IPR004345">
    <property type="entry name" value="TB2_DP1_HVA22"/>
</dbReference>
<accession>A0ABR1D196</accession>
<comment type="subcellular location">
    <subcellularLocation>
        <location evidence="1">Membrane</location>
        <topology evidence="1">Multi-pass membrane protein</topology>
    </subcellularLocation>
</comment>
<protein>
    <recommendedName>
        <fullName evidence="1">Receptor expression-enhancing protein</fullName>
    </recommendedName>
</protein>
<evidence type="ECO:0000313" key="4">
    <source>
        <dbReference type="Proteomes" id="UP001303046"/>
    </source>
</evidence>
<keyword evidence="1" id="KW-1133">Transmembrane helix</keyword>
<feature type="transmembrane region" description="Helical" evidence="1">
    <location>
        <begin position="131"/>
        <end position="155"/>
    </location>
</feature>
<organism evidence="3 4">
    <name type="scientific">Necator americanus</name>
    <name type="common">Human hookworm</name>
    <dbReference type="NCBI Taxonomy" id="51031"/>
    <lineage>
        <taxon>Eukaryota</taxon>
        <taxon>Metazoa</taxon>
        <taxon>Ecdysozoa</taxon>
        <taxon>Nematoda</taxon>
        <taxon>Chromadorea</taxon>
        <taxon>Rhabditida</taxon>
        <taxon>Rhabditina</taxon>
        <taxon>Rhabditomorpha</taxon>
        <taxon>Strongyloidea</taxon>
        <taxon>Ancylostomatidae</taxon>
        <taxon>Bunostominae</taxon>
        <taxon>Necator</taxon>
    </lineage>
</organism>
<keyword evidence="1" id="KW-0472">Membrane</keyword>
<reference evidence="3 4" key="1">
    <citation type="submission" date="2023-08" db="EMBL/GenBank/DDBJ databases">
        <title>A Necator americanus chromosomal reference genome.</title>
        <authorList>
            <person name="Ilik V."/>
            <person name="Petrzelkova K.J."/>
            <person name="Pardy F."/>
            <person name="Fuh T."/>
            <person name="Niatou-Singa F.S."/>
            <person name="Gouil Q."/>
            <person name="Baker L."/>
            <person name="Ritchie M.E."/>
            <person name="Jex A.R."/>
            <person name="Gazzola D."/>
            <person name="Li H."/>
            <person name="Toshio Fujiwara R."/>
            <person name="Zhan B."/>
            <person name="Aroian R.V."/>
            <person name="Pafco B."/>
            <person name="Schwarz E.M."/>
        </authorList>
    </citation>
    <scope>NUCLEOTIDE SEQUENCE [LARGE SCALE GENOMIC DNA]</scope>
    <source>
        <strain evidence="3 4">Aroian</strain>
        <tissue evidence="3">Whole animal</tissue>
    </source>
</reference>
<proteinExistence type="inferred from homology"/>
<dbReference type="PANTHER" id="PTHR12300:SF117">
    <property type="entry name" value="LP05237P-RELATED"/>
    <property type="match status" value="1"/>
</dbReference>
<dbReference type="EMBL" id="JAVFWL010000003">
    <property type="protein sequence ID" value="KAK6744298.1"/>
    <property type="molecule type" value="Genomic_DNA"/>
</dbReference>
<feature type="transmembrane region" description="Helical" evidence="1">
    <location>
        <begin position="88"/>
        <end position="110"/>
    </location>
</feature>
<dbReference type="Pfam" id="PF03134">
    <property type="entry name" value="TB2_DP1_HVA22"/>
    <property type="match status" value="1"/>
</dbReference>
<keyword evidence="4" id="KW-1185">Reference proteome</keyword>
<gene>
    <name evidence="3" type="primary">Necator_chrIII.g11933</name>
    <name evidence="3" type="ORF">RB195_011167</name>
</gene>
<dbReference type="Proteomes" id="UP001303046">
    <property type="component" value="Unassembled WGS sequence"/>
</dbReference>
<dbReference type="PANTHER" id="PTHR12300">
    <property type="entry name" value="HVA22-LIKE PROTEINS"/>
    <property type="match status" value="1"/>
</dbReference>
<comment type="caution">
    <text evidence="3">The sequence shown here is derived from an EMBL/GenBank/DDBJ whole genome shotgun (WGS) entry which is preliminary data.</text>
</comment>
<evidence type="ECO:0000256" key="1">
    <source>
        <dbReference type="RuleBase" id="RU362006"/>
    </source>
</evidence>
<comment type="similarity">
    <text evidence="1">Belongs to the DP1 family.</text>
</comment>
<evidence type="ECO:0000256" key="2">
    <source>
        <dbReference type="SAM" id="MobiDB-lite"/>
    </source>
</evidence>
<sequence length="326" mass="38122">MTLDGLAEFDEMCGKMGRKKATETRTLRKHEEGVISVIECFIDGTTLRAFLSIAARLTYSVSRPRSIRTDRTHSAIFHAKLIREDRRLFWIDHMSVVLSRIVTLTAGTLYPAYRSYKAVRTKDVREYVKWMMYWIVFAIYTFIETLADIFISFWFPFYYQLKIVFVIWLLSPWTKGASILYRKWIHPTLSRHEQDIDALLEQAKSESYNQLVRFGSRSLLCARDIVAEAALRGQAQLVNQLQRSYSASDVNRERVEDSRKRIQVEEIVELEDESSDHDRSGAQNPEDSEVPRRRANRSRSGSRTLEGGENTYNTMPRRSTRRNEIR</sequence>
<keyword evidence="1" id="KW-0812">Transmembrane</keyword>